<feature type="non-terminal residue" evidence="2">
    <location>
        <position position="60"/>
    </location>
</feature>
<comment type="caution">
    <text evidence="2">The sequence shown here is derived from an EMBL/GenBank/DDBJ whole genome shotgun (WGS) entry which is preliminary data.</text>
</comment>
<name>A0AAV0AL00_PHAPC</name>
<evidence type="ECO:0000256" key="1">
    <source>
        <dbReference type="SAM" id="Phobius"/>
    </source>
</evidence>
<keyword evidence="1" id="KW-0472">Membrane</keyword>
<protein>
    <submittedName>
        <fullName evidence="2">Expressed protein</fullName>
    </submittedName>
</protein>
<feature type="transmembrane region" description="Helical" evidence="1">
    <location>
        <begin position="40"/>
        <end position="59"/>
    </location>
</feature>
<reference evidence="2" key="1">
    <citation type="submission" date="2022-06" db="EMBL/GenBank/DDBJ databases">
        <authorList>
            <consortium name="SYNGENTA / RWTH Aachen University"/>
        </authorList>
    </citation>
    <scope>NUCLEOTIDE SEQUENCE</scope>
</reference>
<accession>A0AAV0AL00</accession>
<keyword evidence="3" id="KW-1185">Reference proteome</keyword>
<sequence length="60" mass="7680">MYIIYFNNQYRCLKIIIITILFVFFCLSLFLSFFLFFLSIFLFFFSFFSFFFLFFFFFYS</sequence>
<gene>
    <name evidence="2" type="ORF">PPACK8108_LOCUS3847</name>
</gene>
<feature type="transmembrane region" description="Helical" evidence="1">
    <location>
        <begin position="12"/>
        <end position="34"/>
    </location>
</feature>
<evidence type="ECO:0000313" key="3">
    <source>
        <dbReference type="Proteomes" id="UP001153365"/>
    </source>
</evidence>
<keyword evidence="1" id="KW-0812">Transmembrane</keyword>
<dbReference type="Proteomes" id="UP001153365">
    <property type="component" value="Unassembled WGS sequence"/>
</dbReference>
<organism evidence="2 3">
    <name type="scientific">Phakopsora pachyrhizi</name>
    <name type="common">Asian soybean rust disease fungus</name>
    <dbReference type="NCBI Taxonomy" id="170000"/>
    <lineage>
        <taxon>Eukaryota</taxon>
        <taxon>Fungi</taxon>
        <taxon>Dikarya</taxon>
        <taxon>Basidiomycota</taxon>
        <taxon>Pucciniomycotina</taxon>
        <taxon>Pucciniomycetes</taxon>
        <taxon>Pucciniales</taxon>
        <taxon>Phakopsoraceae</taxon>
        <taxon>Phakopsora</taxon>
    </lineage>
</organism>
<proteinExistence type="predicted"/>
<dbReference type="EMBL" id="CALTRL010000676">
    <property type="protein sequence ID" value="CAH7669261.1"/>
    <property type="molecule type" value="Genomic_DNA"/>
</dbReference>
<keyword evidence="1" id="KW-1133">Transmembrane helix</keyword>
<dbReference type="AlphaFoldDB" id="A0AAV0AL00"/>
<feature type="non-terminal residue" evidence="2">
    <location>
        <position position="1"/>
    </location>
</feature>
<evidence type="ECO:0000313" key="2">
    <source>
        <dbReference type="EMBL" id="CAH7669261.1"/>
    </source>
</evidence>